<feature type="compositionally biased region" description="Low complexity" evidence="1">
    <location>
        <begin position="26"/>
        <end position="36"/>
    </location>
</feature>
<evidence type="ECO:0000256" key="1">
    <source>
        <dbReference type="SAM" id="MobiDB-lite"/>
    </source>
</evidence>
<gene>
    <name evidence="2" type="ORF">KFK09_015879</name>
</gene>
<keyword evidence="3" id="KW-1185">Reference proteome</keyword>
<comment type="caution">
    <text evidence="2">The sequence shown here is derived from an EMBL/GenBank/DDBJ whole genome shotgun (WGS) entry which is preliminary data.</text>
</comment>
<organism evidence="2 3">
    <name type="scientific">Dendrobium nobile</name>
    <name type="common">Orchid</name>
    <dbReference type="NCBI Taxonomy" id="94219"/>
    <lineage>
        <taxon>Eukaryota</taxon>
        <taxon>Viridiplantae</taxon>
        <taxon>Streptophyta</taxon>
        <taxon>Embryophyta</taxon>
        <taxon>Tracheophyta</taxon>
        <taxon>Spermatophyta</taxon>
        <taxon>Magnoliopsida</taxon>
        <taxon>Liliopsida</taxon>
        <taxon>Asparagales</taxon>
        <taxon>Orchidaceae</taxon>
        <taxon>Epidendroideae</taxon>
        <taxon>Malaxideae</taxon>
        <taxon>Dendrobiinae</taxon>
        <taxon>Dendrobium</taxon>
    </lineage>
</organism>
<dbReference type="Proteomes" id="UP000829196">
    <property type="component" value="Unassembled WGS sequence"/>
</dbReference>
<proteinExistence type="predicted"/>
<feature type="compositionally biased region" description="Basic and acidic residues" evidence="1">
    <location>
        <begin position="37"/>
        <end position="54"/>
    </location>
</feature>
<accession>A0A8T3B799</accession>
<dbReference type="EMBL" id="JAGYWB010000011">
    <property type="protein sequence ID" value="KAI0504922.1"/>
    <property type="molecule type" value="Genomic_DNA"/>
</dbReference>
<reference evidence="2" key="1">
    <citation type="journal article" date="2022" name="Front. Genet.">
        <title>Chromosome-Scale Assembly of the Dendrobium nobile Genome Provides Insights Into the Molecular Mechanism of the Biosynthesis of the Medicinal Active Ingredient of Dendrobium.</title>
        <authorList>
            <person name="Xu Q."/>
            <person name="Niu S.-C."/>
            <person name="Li K.-L."/>
            <person name="Zheng P.-J."/>
            <person name="Zhang X.-J."/>
            <person name="Jia Y."/>
            <person name="Liu Y."/>
            <person name="Niu Y.-X."/>
            <person name="Yu L.-H."/>
            <person name="Chen D.-F."/>
            <person name="Zhang G.-Q."/>
        </authorList>
    </citation>
    <scope>NUCLEOTIDE SEQUENCE</scope>
    <source>
        <tissue evidence="2">Leaf</tissue>
    </source>
</reference>
<feature type="compositionally biased region" description="Gly residues" evidence="1">
    <location>
        <begin position="55"/>
        <end position="68"/>
    </location>
</feature>
<evidence type="ECO:0000313" key="2">
    <source>
        <dbReference type="EMBL" id="KAI0504922.1"/>
    </source>
</evidence>
<dbReference type="AlphaFoldDB" id="A0A8T3B799"/>
<evidence type="ECO:0000313" key="3">
    <source>
        <dbReference type="Proteomes" id="UP000829196"/>
    </source>
</evidence>
<name>A0A8T3B799_DENNO</name>
<protein>
    <submittedName>
        <fullName evidence="2">Uncharacterized protein</fullName>
    </submittedName>
</protein>
<sequence length="68" mass="7591">MSGDDPTPWWKMDLMIRHSTLKWRGEASSSPSLASLLEERERGGRRNFSRERGKAGGCKGGGAWLGRE</sequence>
<feature type="region of interest" description="Disordered" evidence="1">
    <location>
        <begin position="26"/>
        <end position="68"/>
    </location>
</feature>